<dbReference type="PRINTS" id="PR01438">
    <property type="entry name" value="UNVRSLSTRESS"/>
</dbReference>
<keyword evidence="2" id="KW-0963">Cytoplasm</keyword>
<evidence type="ECO:0000313" key="5">
    <source>
        <dbReference type="Proteomes" id="UP000295244"/>
    </source>
</evidence>
<dbReference type="Proteomes" id="UP000295244">
    <property type="component" value="Unassembled WGS sequence"/>
</dbReference>
<feature type="domain" description="UspA" evidence="3">
    <location>
        <begin position="9"/>
        <end position="146"/>
    </location>
</feature>
<evidence type="ECO:0000256" key="1">
    <source>
        <dbReference type="ARBA" id="ARBA00008791"/>
    </source>
</evidence>
<dbReference type="GO" id="GO:0005737">
    <property type="term" value="C:cytoplasm"/>
    <property type="evidence" value="ECO:0007669"/>
    <property type="project" value="UniProtKB-SubCell"/>
</dbReference>
<name>A0A4R1BRD5_9ACTN</name>
<dbReference type="InterPro" id="IPR014729">
    <property type="entry name" value="Rossmann-like_a/b/a_fold"/>
</dbReference>
<gene>
    <name evidence="4" type="ORF">E0L93_02665</name>
</gene>
<dbReference type="CDD" id="cd00293">
    <property type="entry name" value="USP-like"/>
    <property type="match status" value="1"/>
</dbReference>
<reference evidence="4 5" key="1">
    <citation type="submission" date="2019-03" db="EMBL/GenBank/DDBJ databases">
        <title>Whole genome sequence of a novel Rubrobacter taiwanensis strain, isolated from Yellowstone National Park.</title>
        <authorList>
            <person name="Freed S."/>
            <person name="Ramaley R.F."/>
            <person name="Kyndt J.A."/>
        </authorList>
    </citation>
    <scope>NUCLEOTIDE SEQUENCE [LARGE SCALE GENOMIC DNA]</scope>
    <source>
        <strain evidence="4 5">Yellowstone</strain>
    </source>
</reference>
<evidence type="ECO:0000256" key="2">
    <source>
        <dbReference type="PIRNR" id="PIRNR006276"/>
    </source>
</evidence>
<dbReference type="AlphaFoldDB" id="A0A4R1BRD5"/>
<dbReference type="OrthoDB" id="3871731at2"/>
<evidence type="ECO:0000313" key="4">
    <source>
        <dbReference type="EMBL" id="TCJ19877.1"/>
    </source>
</evidence>
<proteinExistence type="inferred from homology"/>
<comment type="caution">
    <text evidence="4">The sequence shown here is derived from an EMBL/GenBank/DDBJ whole genome shotgun (WGS) entry which is preliminary data.</text>
</comment>
<dbReference type="PIRSF" id="PIRSF006276">
    <property type="entry name" value="UspA"/>
    <property type="match status" value="1"/>
</dbReference>
<dbReference type="SUPFAM" id="SSF52402">
    <property type="entry name" value="Adenine nucleotide alpha hydrolases-like"/>
    <property type="match status" value="1"/>
</dbReference>
<keyword evidence="5" id="KW-1185">Reference proteome</keyword>
<comment type="subcellular location">
    <subcellularLocation>
        <location evidence="2">Cytoplasm</location>
    </subcellularLocation>
</comment>
<dbReference type="RefSeq" id="WP_132688120.1">
    <property type="nucleotide sequence ID" value="NZ_SKBU01000006.1"/>
</dbReference>
<dbReference type="InterPro" id="IPR006016">
    <property type="entry name" value="UspA"/>
</dbReference>
<dbReference type="InterPro" id="IPR006015">
    <property type="entry name" value="Universal_stress_UspA"/>
</dbReference>
<dbReference type="Pfam" id="PF00582">
    <property type="entry name" value="Usp"/>
    <property type="match status" value="1"/>
</dbReference>
<organism evidence="4 5">
    <name type="scientific">Rubrobacter taiwanensis</name>
    <dbReference type="NCBI Taxonomy" id="185139"/>
    <lineage>
        <taxon>Bacteria</taxon>
        <taxon>Bacillati</taxon>
        <taxon>Actinomycetota</taxon>
        <taxon>Rubrobacteria</taxon>
        <taxon>Rubrobacterales</taxon>
        <taxon>Rubrobacteraceae</taxon>
        <taxon>Rubrobacter</taxon>
    </lineage>
</organism>
<comment type="similarity">
    <text evidence="1 2">Belongs to the universal stress protein A family.</text>
</comment>
<sequence>MSNIGEALRRILVAVDGRSVRDKALQQAIYLARSLGSELYVIIVRQRQPWYEVLAMDVSFPRPDIEANIEETKHQALRLAAESGVALSSIVVAKGRPAAEIVRHSKKLGCDLTVVGQRTRSLKRLRTSHTVREVVSRSPCPVLVVPV</sequence>
<protein>
    <recommendedName>
        <fullName evidence="2">Universal stress protein</fullName>
    </recommendedName>
</protein>
<evidence type="ECO:0000259" key="3">
    <source>
        <dbReference type="Pfam" id="PF00582"/>
    </source>
</evidence>
<dbReference type="PANTHER" id="PTHR46268">
    <property type="entry name" value="STRESS RESPONSE PROTEIN NHAX"/>
    <property type="match status" value="1"/>
</dbReference>
<dbReference type="EMBL" id="SKBU01000006">
    <property type="protein sequence ID" value="TCJ19877.1"/>
    <property type="molecule type" value="Genomic_DNA"/>
</dbReference>
<dbReference type="PANTHER" id="PTHR46268:SF15">
    <property type="entry name" value="UNIVERSAL STRESS PROTEIN HP_0031"/>
    <property type="match status" value="1"/>
</dbReference>
<accession>A0A4R1BRD5</accession>
<dbReference type="Gene3D" id="3.40.50.620">
    <property type="entry name" value="HUPs"/>
    <property type="match status" value="1"/>
</dbReference>